<evidence type="ECO:0000259" key="10">
    <source>
        <dbReference type="Pfam" id="PF02602"/>
    </source>
</evidence>
<dbReference type="GO" id="GO:0006780">
    <property type="term" value="P:uroporphyrinogen III biosynthetic process"/>
    <property type="evidence" value="ECO:0007669"/>
    <property type="project" value="UniProtKB-UniRule"/>
</dbReference>
<dbReference type="NCBIfam" id="NF004585">
    <property type="entry name" value="PRK05928.2-2"/>
    <property type="match status" value="1"/>
</dbReference>
<accession>A0AAV5NVX6</accession>
<evidence type="ECO:0000256" key="5">
    <source>
        <dbReference type="ARBA" id="ARBA00023244"/>
    </source>
</evidence>
<evidence type="ECO:0000256" key="8">
    <source>
        <dbReference type="ARBA" id="ARBA00048617"/>
    </source>
</evidence>
<gene>
    <name evidence="11" type="primary">hemD</name>
    <name evidence="11" type="ORF">GCM10007932_40590</name>
</gene>
<dbReference type="AlphaFoldDB" id="A0AAV5NVX6"/>
<comment type="pathway">
    <text evidence="1 9">Porphyrin-containing compound metabolism; protoporphyrin-IX biosynthesis; coproporphyrinogen-III from 5-aminolevulinate: step 3/4.</text>
</comment>
<dbReference type="InterPro" id="IPR003754">
    <property type="entry name" value="4pyrrol_synth_uPrphyn_synth"/>
</dbReference>
<keyword evidence="4 9" id="KW-0456">Lyase</keyword>
<sequence length="243" mass="27282">MAVLVTRPGQDGIELCEAIQAQHTDAIHHPLIQFQSSDDIQSLPSKLHNADIVIAVSQHAVHYTQEILKEQQAKWPASVSYLAIGQKTAYKLGKVTQQKVHYPTISDSEHFLQLPQLQNVSQLSIVILRGNSGRELIFESLSNKNASVEYAEVYQRHPIPFNSEDSIQYWRSRNVDTLILTSSEQLSYLEQSMSKIQKDWLHTLSLLVPSQRIAILARELGYQNIVNTGSAANSDLLNAVSKK</sequence>
<comment type="caution">
    <text evidence="11">The sequence shown here is derived from an EMBL/GenBank/DDBJ whole genome shotgun (WGS) entry which is preliminary data.</text>
</comment>
<comment type="catalytic activity">
    <reaction evidence="8 9">
        <text>hydroxymethylbilane = uroporphyrinogen III + H2O</text>
        <dbReference type="Rhea" id="RHEA:18965"/>
        <dbReference type="ChEBI" id="CHEBI:15377"/>
        <dbReference type="ChEBI" id="CHEBI:57308"/>
        <dbReference type="ChEBI" id="CHEBI:57845"/>
        <dbReference type="EC" id="4.2.1.75"/>
    </reaction>
</comment>
<dbReference type="Pfam" id="PF02602">
    <property type="entry name" value="HEM4"/>
    <property type="match status" value="1"/>
</dbReference>
<feature type="domain" description="Tetrapyrrole biosynthesis uroporphyrinogen III synthase" evidence="10">
    <location>
        <begin position="15"/>
        <end position="226"/>
    </location>
</feature>
<dbReference type="Proteomes" id="UP001156690">
    <property type="component" value="Unassembled WGS sequence"/>
</dbReference>
<dbReference type="EC" id="4.2.1.75" evidence="3 9"/>
<comment type="similarity">
    <text evidence="2 9">Belongs to the uroporphyrinogen-III synthase family.</text>
</comment>
<evidence type="ECO:0000256" key="7">
    <source>
        <dbReference type="ARBA" id="ARBA00040167"/>
    </source>
</evidence>
<dbReference type="CDD" id="cd06578">
    <property type="entry name" value="HemD"/>
    <property type="match status" value="1"/>
</dbReference>
<name>A0AAV5NVX6_9VIBR</name>
<evidence type="ECO:0000256" key="2">
    <source>
        <dbReference type="ARBA" id="ARBA00008133"/>
    </source>
</evidence>
<evidence type="ECO:0000313" key="11">
    <source>
        <dbReference type="EMBL" id="GLQ74698.1"/>
    </source>
</evidence>
<dbReference type="EMBL" id="BSNX01000056">
    <property type="protein sequence ID" value="GLQ74698.1"/>
    <property type="molecule type" value="Genomic_DNA"/>
</dbReference>
<evidence type="ECO:0000256" key="1">
    <source>
        <dbReference type="ARBA" id="ARBA00004772"/>
    </source>
</evidence>
<keyword evidence="12" id="KW-1185">Reference proteome</keyword>
<dbReference type="Gene3D" id="3.40.50.10090">
    <property type="match status" value="2"/>
</dbReference>
<proteinExistence type="inferred from homology"/>
<evidence type="ECO:0000256" key="3">
    <source>
        <dbReference type="ARBA" id="ARBA00013109"/>
    </source>
</evidence>
<dbReference type="GO" id="GO:0006782">
    <property type="term" value="P:protoporphyrinogen IX biosynthetic process"/>
    <property type="evidence" value="ECO:0007669"/>
    <property type="project" value="UniProtKB-UniRule"/>
</dbReference>
<dbReference type="InterPro" id="IPR036108">
    <property type="entry name" value="4pyrrol_syn_uPrphyn_synt_sf"/>
</dbReference>
<keyword evidence="5 9" id="KW-0627">Porphyrin biosynthesis</keyword>
<evidence type="ECO:0000313" key="12">
    <source>
        <dbReference type="Proteomes" id="UP001156690"/>
    </source>
</evidence>
<evidence type="ECO:0000256" key="6">
    <source>
        <dbReference type="ARBA" id="ARBA00037589"/>
    </source>
</evidence>
<reference evidence="12" key="1">
    <citation type="journal article" date="2019" name="Int. J. Syst. Evol. Microbiol.">
        <title>The Global Catalogue of Microorganisms (GCM) 10K type strain sequencing project: providing services to taxonomists for standard genome sequencing and annotation.</title>
        <authorList>
            <consortium name="The Broad Institute Genomics Platform"/>
            <consortium name="The Broad Institute Genome Sequencing Center for Infectious Disease"/>
            <person name="Wu L."/>
            <person name="Ma J."/>
        </authorList>
    </citation>
    <scope>NUCLEOTIDE SEQUENCE [LARGE SCALE GENOMIC DNA]</scope>
    <source>
        <strain evidence="12">NBRC 15640</strain>
    </source>
</reference>
<dbReference type="GO" id="GO:0004852">
    <property type="term" value="F:uroporphyrinogen-III synthase activity"/>
    <property type="evidence" value="ECO:0007669"/>
    <property type="project" value="UniProtKB-UniRule"/>
</dbReference>
<organism evidence="11 12">
    <name type="scientific">Vibrio penaeicida</name>
    <dbReference type="NCBI Taxonomy" id="104609"/>
    <lineage>
        <taxon>Bacteria</taxon>
        <taxon>Pseudomonadati</taxon>
        <taxon>Pseudomonadota</taxon>
        <taxon>Gammaproteobacteria</taxon>
        <taxon>Vibrionales</taxon>
        <taxon>Vibrionaceae</taxon>
        <taxon>Vibrio</taxon>
    </lineage>
</organism>
<dbReference type="SUPFAM" id="SSF69618">
    <property type="entry name" value="HemD-like"/>
    <property type="match status" value="1"/>
</dbReference>
<evidence type="ECO:0000256" key="4">
    <source>
        <dbReference type="ARBA" id="ARBA00023239"/>
    </source>
</evidence>
<dbReference type="PANTHER" id="PTHR38042:SF1">
    <property type="entry name" value="UROPORPHYRINOGEN-III SYNTHASE, CHLOROPLASTIC"/>
    <property type="match status" value="1"/>
</dbReference>
<protein>
    <recommendedName>
        <fullName evidence="7 9">Uroporphyrinogen-III synthase</fullName>
        <ecNumber evidence="3 9">4.2.1.75</ecNumber>
    </recommendedName>
</protein>
<dbReference type="InterPro" id="IPR039793">
    <property type="entry name" value="UROS/Hem4"/>
</dbReference>
<dbReference type="RefSeq" id="WP_126609437.1">
    <property type="nucleotide sequence ID" value="NZ_AP025144.1"/>
</dbReference>
<dbReference type="PANTHER" id="PTHR38042">
    <property type="entry name" value="UROPORPHYRINOGEN-III SYNTHASE, CHLOROPLASTIC"/>
    <property type="match status" value="1"/>
</dbReference>
<evidence type="ECO:0000256" key="9">
    <source>
        <dbReference type="RuleBase" id="RU366031"/>
    </source>
</evidence>
<comment type="function">
    <text evidence="6 9">Catalyzes cyclization of the linear tetrapyrrole, hydroxymethylbilane, to the macrocyclic uroporphyrinogen III.</text>
</comment>